<dbReference type="AlphaFoldDB" id="A0A1M7S3U4"/>
<evidence type="ECO:0000313" key="3">
    <source>
        <dbReference type="Proteomes" id="UP000184428"/>
    </source>
</evidence>
<name>A0A1M7S3U4_9ACTN</name>
<proteinExistence type="predicted"/>
<feature type="region of interest" description="Disordered" evidence="1">
    <location>
        <begin position="412"/>
        <end position="440"/>
    </location>
</feature>
<gene>
    <name evidence="2" type="ORF">SAMN05660350_00444</name>
</gene>
<reference evidence="2 3" key="1">
    <citation type="submission" date="2016-12" db="EMBL/GenBank/DDBJ databases">
        <authorList>
            <person name="Song W.-J."/>
            <person name="Kurnit D.M."/>
        </authorList>
    </citation>
    <scope>NUCLEOTIDE SEQUENCE [LARGE SCALE GENOMIC DNA]</scope>
    <source>
        <strain evidence="2 3">DSM 43162</strain>
    </source>
</reference>
<organism evidence="2 3">
    <name type="scientific">Geodermatophilus obscurus</name>
    <dbReference type="NCBI Taxonomy" id="1861"/>
    <lineage>
        <taxon>Bacteria</taxon>
        <taxon>Bacillati</taxon>
        <taxon>Actinomycetota</taxon>
        <taxon>Actinomycetes</taxon>
        <taxon>Geodermatophilales</taxon>
        <taxon>Geodermatophilaceae</taxon>
        <taxon>Geodermatophilus</taxon>
    </lineage>
</organism>
<accession>A0A1M7S3U4</accession>
<dbReference type="Proteomes" id="UP000184428">
    <property type="component" value="Unassembled WGS sequence"/>
</dbReference>
<evidence type="ECO:0000256" key="1">
    <source>
        <dbReference type="SAM" id="MobiDB-lite"/>
    </source>
</evidence>
<evidence type="ECO:0000313" key="2">
    <source>
        <dbReference type="EMBL" id="SHN52962.1"/>
    </source>
</evidence>
<protein>
    <submittedName>
        <fullName evidence="2">Putative baseplate assembly protein</fullName>
    </submittedName>
</protein>
<dbReference type="OrthoDB" id="9027184at2"/>
<dbReference type="RefSeq" id="WP_072912376.1">
    <property type="nucleotide sequence ID" value="NZ_FRDM01000001.1"/>
</dbReference>
<dbReference type="EMBL" id="FRDM01000001">
    <property type="protein sequence ID" value="SHN52962.1"/>
    <property type="molecule type" value="Genomic_DNA"/>
</dbReference>
<sequence>MRSHAEFLAAMLREVDRRQELRRLTTREDGDPSIALLDAWAAVLDVLTFYSERILQEGFLRTATEPRSVVELARAIAYEPRPGVAAQALLTFDLETAPGAPERVVVPVGTKVASLPGPGERPQLFETVAELVARPSWSRMPARRDVDAVPAGGLRALYVTSDERLLPGDRLLLVHRDATGAEGFAARTVAEVERLGDRARVSWTDPVRDRILSVASVGPAVPEVTAHTLAVARPFGHNAPDPASLPPQVARRFGGTGADRDWAELTLSLAGWRQGRVAAGVEDLVVGDVAVRPALQQRIGEIAARPTPVRPPERPGPILGGFAAARPRRGFANSELHLDGDEHDVAAGRPLILTAGPDQRVFRVVSTVPGFLTDFTLTRPVLRVQLDGSREEFTDRLRATTALLASAPLRLAPAPRTTPHEGRDVPLVAPVPPPPPGRRVAVTGRRAQVTTTRKLTLKLAGGRSIVVAAGARLTARAWPRVTGRAAVWSLQDSSGRTGTATVLRGTVHWILAAEDAPTTAAVLTAADPGGEVDRTAVVSLGDDLPVPIDPATLVLDANVVPATHGETTAEVLGTSHPETPDQHFRLGDGPVTHVLQAEGSGARSTLVVRVGGVVWDEVPTLYGLPGDARVHVTRQDDDGQWSVRFGDGAAGAQPPGGAEISAAYRVGLGRAGNVAAGALSQLRTRPLGVRGVTNPLPAEGGDDAETIESARRNAPLYVRTLDRVVSVRDHEDHAATFNGVGRATARELWDGRRRIVHLTCTGPAGTPLAESTRTALAAALRSAGDGLQPVTVQGHDDRQVVLRARVFADRQHRPDTVGTDCLAALLAAFAAPARSLAQAMTVGDVARTLHQVAGVRGVDLLELRLTTDLPGTVLATVPAAPARVEAGAVRPAQLVALSGDEPPVLTVEVEE</sequence>